<accession>A0A8K0KQ80</accession>
<sequence length="124" mass="13878">MSGLINEHAPILTRCLKDKPTPWIADSILSLMWERDLAFTVDKEIRVAKVKFANELLKCSNGRALWNGLSKLGIGKNKSTSFPLNITSKSLNNYFINNYTQIAGQDKKDSLHALMNQALLTKSV</sequence>
<reference evidence="1" key="2">
    <citation type="submission" date="2017-10" db="EMBL/GenBank/DDBJ databases">
        <title>Ladona fulva Genome sequencing and assembly.</title>
        <authorList>
            <person name="Murali S."/>
            <person name="Richards S."/>
            <person name="Bandaranaike D."/>
            <person name="Bellair M."/>
            <person name="Blankenburg K."/>
            <person name="Chao H."/>
            <person name="Dinh H."/>
            <person name="Doddapaneni H."/>
            <person name="Dugan-Rocha S."/>
            <person name="Elkadiri S."/>
            <person name="Gnanaolivu R."/>
            <person name="Hernandez B."/>
            <person name="Skinner E."/>
            <person name="Javaid M."/>
            <person name="Lee S."/>
            <person name="Li M."/>
            <person name="Ming W."/>
            <person name="Munidasa M."/>
            <person name="Muniz J."/>
            <person name="Nguyen L."/>
            <person name="Hughes D."/>
            <person name="Osuji N."/>
            <person name="Pu L.-L."/>
            <person name="Puazo M."/>
            <person name="Qu C."/>
            <person name="Quiroz J."/>
            <person name="Raj R."/>
            <person name="Weissenberger G."/>
            <person name="Xin Y."/>
            <person name="Zou X."/>
            <person name="Han Y."/>
            <person name="Worley K."/>
            <person name="Muzny D."/>
            <person name="Gibbs R."/>
        </authorList>
    </citation>
    <scope>NUCLEOTIDE SEQUENCE</scope>
    <source>
        <strain evidence="1">Sampled in the wild</strain>
    </source>
</reference>
<keyword evidence="2" id="KW-1185">Reference proteome</keyword>
<gene>
    <name evidence="1" type="ORF">J437_LFUL017354</name>
</gene>
<reference evidence="1" key="1">
    <citation type="submission" date="2013-04" db="EMBL/GenBank/DDBJ databases">
        <authorList>
            <person name="Qu J."/>
            <person name="Murali S.C."/>
            <person name="Bandaranaike D."/>
            <person name="Bellair M."/>
            <person name="Blankenburg K."/>
            <person name="Chao H."/>
            <person name="Dinh H."/>
            <person name="Doddapaneni H."/>
            <person name="Downs B."/>
            <person name="Dugan-Rocha S."/>
            <person name="Elkadiri S."/>
            <person name="Gnanaolivu R.D."/>
            <person name="Hernandez B."/>
            <person name="Javaid M."/>
            <person name="Jayaseelan J.C."/>
            <person name="Lee S."/>
            <person name="Li M."/>
            <person name="Ming W."/>
            <person name="Munidasa M."/>
            <person name="Muniz J."/>
            <person name="Nguyen L."/>
            <person name="Ongeri F."/>
            <person name="Osuji N."/>
            <person name="Pu L.-L."/>
            <person name="Puazo M."/>
            <person name="Qu C."/>
            <person name="Quiroz J."/>
            <person name="Raj R."/>
            <person name="Weissenberger G."/>
            <person name="Xin Y."/>
            <person name="Zou X."/>
            <person name="Han Y."/>
            <person name="Richards S."/>
            <person name="Worley K."/>
            <person name="Muzny D."/>
            <person name="Gibbs R."/>
        </authorList>
    </citation>
    <scope>NUCLEOTIDE SEQUENCE</scope>
    <source>
        <strain evidence="1">Sampled in the wild</strain>
    </source>
</reference>
<protein>
    <submittedName>
        <fullName evidence="1">Uncharacterized protein</fullName>
    </submittedName>
</protein>
<name>A0A8K0KQ80_LADFU</name>
<dbReference type="Proteomes" id="UP000792457">
    <property type="component" value="Unassembled WGS sequence"/>
</dbReference>
<dbReference type="OrthoDB" id="8058881at2759"/>
<proteinExistence type="predicted"/>
<evidence type="ECO:0000313" key="1">
    <source>
        <dbReference type="EMBL" id="KAG8239020.1"/>
    </source>
</evidence>
<evidence type="ECO:0000313" key="2">
    <source>
        <dbReference type="Proteomes" id="UP000792457"/>
    </source>
</evidence>
<organism evidence="1 2">
    <name type="scientific">Ladona fulva</name>
    <name type="common">Scarce chaser dragonfly</name>
    <name type="synonym">Libellula fulva</name>
    <dbReference type="NCBI Taxonomy" id="123851"/>
    <lineage>
        <taxon>Eukaryota</taxon>
        <taxon>Metazoa</taxon>
        <taxon>Ecdysozoa</taxon>
        <taxon>Arthropoda</taxon>
        <taxon>Hexapoda</taxon>
        <taxon>Insecta</taxon>
        <taxon>Pterygota</taxon>
        <taxon>Palaeoptera</taxon>
        <taxon>Odonata</taxon>
        <taxon>Epiprocta</taxon>
        <taxon>Anisoptera</taxon>
        <taxon>Libelluloidea</taxon>
        <taxon>Libellulidae</taxon>
        <taxon>Ladona</taxon>
    </lineage>
</organism>
<dbReference type="EMBL" id="KZ309486">
    <property type="protein sequence ID" value="KAG8239020.1"/>
    <property type="molecule type" value="Genomic_DNA"/>
</dbReference>
<dbReference type="AlphaFoldDB" id="A0A8K0KQ80"/>
<comment type="caution">
    <text evidence="1">The sequence shown here is derived from an EMBL/GenBank/DDBJ whole genome shotgun (WGS) entry which is preliminary data.</text>
</comment>